<dbReference type="Proteomes" id="UP000694846">
    <property type="component" value="Unplaced"/>
</dbReference>
<dbReference type="SUPFAM" id="SSF50814">
    <property type="entry name" value="Lipocalins"/>
    <property type="match status" value="1"/>
</dbReference>
<gene>
    <name evidence="3" type="primary">LOC112681949</name>
</gene>
<sequence length="199" mass="22373">MGHLTFITFKFTILVCILGGPIQDDQELKPCPNIKPFTKVNIDQLLGKWFLAIMVIESQNEEFIEDSVCIHGELLRYNKTMLRQVWNIDNPLLIGDHSAVIELPTKEEEVGIWSILSPLGGDIKATVIDADPDKHMILAFCGQKGFDSLHMWTVVVTRQNGITAPETLRLSAILVKHGYSPLASKIVSWKDCPIYTFIP</sequence>
<feature type="signal peptide" evidence="1">
    <location>
        <begin position="1"/>
        <end position="19"/>
    </location>
</feature>
<accession>A0A8B8FBC6</accession>
<keyword evidence="1" id="KW-0732">Signal</keyword>
<dbReference type="GeneID" id="112681949"/>
<dbReference type="InterPro" id="IPR012674">
    <property type="entry name" value="Calycin"/>
</dbReference>
<name>A0A8B8FBC6_9HEMI</name>
<proteinExistence type="predicted"/>
<organism evidence="2 3">
    <name type="scientific">Sipha flava</name>
    <name type="common">yellow sugarcane aphid</name>
    <dbReference type="NCBI Taxonomy" id="143950"/>
    <lineage>
        <taxon>Eukaryota</taxon>
        <taxon>Metazoa</taxon>
        <taxon>Ecdysozoa</taxon>
        <taxon>Arthropoda</taxon>
        <taxon>Hexapoda</taxon>
        <taxon>Insecta</taxon>
        <taxon>Pterygota</taxon>
        <taxon>Neoptera</taxon>
        <taxon>Paraneoptera</taxon>
        <taxon>Hemiptera</taxon>
        <taxon>Sternorrhyncha</taxon>
        <taxon>Aphidomorpha</taxon>
        <taxon>Aphidoidea</taxon>
        <taxon>Aphididae</taxon>
        <taxon>Sipha</taxon>
    </lineage>
</organism>
<feature type="chain" id="PRO_5034396422" evidence="1">
    <location>
        <begin position="20"/>
        <end position="199"/>
    </location>
</feature>
<reference evidence="3" key="1">
    <citation type="submission" date="2025-08" db="UniProtKB">
        <authorList>
            <consortium name="RefSeq"/>
        </authorList>
    </citation>
    <scope>IDENTIFICATION</scope>
    <source>
        <tissue evidence="3">Whole body</tissue>
    </source>
</reference>
<keyword evidence="2" id="KW-1185">Reference proteome</keyword>
<dbReference type="RefSeq" id="XP_025408118.1">
    <property type="nucleotide sequence ID" value="XM_025552333.1"/>
</dbReference>
<dbReference type="OrthoDB" id="6588810at2759"/>
<protein>
    <submittedName>
        <fullName evidence="3">Uncharacterized protein LOC112681949</fullName>
    </submittedName>
</protein>
<dbReference type="Gene3D" id="2.40.128.20">
    <property type="match status" value="1"/>
</dbReference>
<evidence type="ECO:0000256" key="1">
    <source>
        <dbReference type="SAM" id="SignalP"/>
    </source>
</evidence>
<evidence type="ECO:0000313" key="2">
    <source>
        <dbReference type="Proteomes" id="UP000694846"/>
    </source>
</evidence>
<evidence type="ECO:0000313" key="3">
    <source>
        <dbReference type="RefSeq" id="XP_025408118.1"/>
    </source>
</evidence>
<dbReference type="AlphaFoldDB" id="A0A8B8FBC6"/>